<reference evidence="2" key="1">
    <citation type="submission" date="2020-07" db="EMBL/GenBank/DDBJ databases">
        <title>Draft Genome Sequence of a Deep-Sea Yeast, Naganishia (Cryptococcus) liquefaciens strain N6.</title>
        <authorList>
            <person name="Han Y.W."/>
            <person name="Kajitani R."/>
            <person name="Morimoto H."/>
            <person name="Parhat M."/>
            <person name="Tsubouchi H."/>
            <person name="Bakenova O."/>
            <person name="Ogata M."/>
            <person name="Argunhan B."/>
            <person name="Aoki R."/>
            <person name="Kajiwara S."/>
            <person name="Itoh T."/>
            <person name="Iwasaki H."/>
        </authorList>
    </citation>
    <scope>NUCLEOTIDE SEQUENCE</scope>
    <source>
        <strain evidence="2">N6</strain>
    </source>
</reference>
<feature type="region of interest" description="Disordered" evidence="1">
    <location>
        <begin position="343"/>
        <end position="362"/>
    </location>
</feature>
<dbReference type="Proteomes" id="UP000620104">
    <property type="component" value="Unassembled WGS sequence"/>
</dbReference>
<evidence type="ECO:0000313" key="2">
    <source>
        <dbReference type="EMBL" id="GHJ83639.1"/>
    </source>
</evidence>
<sequence length="395" mass="41834">MSLSINLTIDDFDPLIAYTSPIQWTTPNPQDNPSWFNQTQEQTGSVWHEATYHQTSFRGAEARFNFTGDSLDIYGFSNTSYQVIIDPSLDQPYTANITTKTAVSSTAESSSRASLFSSTSLSTNAKLTYAQHEVVIRNVGLPEGTGVLGLDYIVIGGIPVGGEGATLTNTTVDDNESRLRYTGDWTTNNVTDFWGGSSAYTDAPLASVSLNFSGTSLISIRCSATDVFTGSAIYVYGDQVNDHGYYAVYINDTEMAYLTGRSGCASPEGDKSCEKLGGLHFFAGGLPEGEHDLRIENGGTEQNRTYFDLDRITYTTPSNYSARVPATDLTCPFVNCTATASTASSASSSSPVPSGTASSAQSASATPTSAASVLRSGVAGVLAASVLSLGLWISL</sequence>
<evidence type="ECO:0000313" key="3">
    <source>
        <dbReference type="Proteomes" id="UP000620104"/>
    </source>
</evidence>
<dbReference type="Gene3D" id="2.60.120.260">
    <property type="entry name" value="Galactose-binding domain-like"/>
    <property type="match status" value="2"/>
</dbReference>
<name>A0A8H3TMN1_9TREE</name>
<dbReference type="EMBL" id="BLZA01000002">
    <property type="protein sequence ID" value="GHJ83639.1"/>
    <property type="molecule type" value="Genomic_DNA"/>
</dbReference>
<accession>A0A8H3TMN1</accession>
<gene>
    <name evidence="2" type="ORF">NliqN6_0041</name>
</gene>
<proteinExistence type="predicted"/>
<comment type="caution">
    <text evidence="2">The sequence shown here is derived from an EMBL/GenBank/DDBJ whole genome shotgun (WGS) entry which is preliminary data.</text>
</comment>
<keyword evidence="3" id="KW-1185">Reference proteome</keyword>
<protein>
    <submittedName>
        <fullName evidence="2">Uncharacterized protein</fullName>
    </submittedName>
</protein>
<evidence type="ECO:0000256" key="1">
    <source>
        <dbReference type="SAM" id="MobiDB-lite"/>
    </source>
</evidence>
<dbReference type="AlphaFoldDB" id="A0A8H3TMN1"/>
<dbReference type="OrthoDB" id="2563669at2759"/>
<organism evidence="2 3">
    <name type="scientific">Naganishia liquefaciens</name>
    <dbReference type="NCBI Taxonomy" id="104408"/>
    <lineage>
        <taxon>Eukaryota</taxon>
        <taxon>Fungi</taxon>
        <taxon>Dikarya</taxon>
        <taxon>Basidiomycota</taxon>
        <taxon>Agaricomycotina</taxon>
        <taxon>Tremellomycetes</taxon>
        <taxon>Filobasidiales</taxon>
        <taxon>Filobasidiaceae</taxon>
        <taxon>Naganishia</taxon>
    </lineage>
</organism>